<evidence type="ECO:0000256" key="1">
    <source>
        <dbReference type="SAM" id="MobiDB-lite"/>
    </source>
</evidence>
<comment type="caution">
    <text evidence="2">The sequence shown here is derived from an EMBL/GenBank/DDBJ whole genome shotgun (WGS) entry which is preliminary data.</text>
</comment>
<organism evidence="2 3">
    <name type="scientific">Nocardia tenerifensis</name>
    <dbReference type="NCBI Taxonomy" id="228006"/>
    <lineage>
        <taxon>Bacteria</taxon>
        <taxon>Bacillati</taxon>
        <taxon>Actinomycetota</taxon>
        <taxon>Actinomycetes</taxon>
        <taxon>Mycobacteriales</taxon>
        <taxon>Nocardiaceae</taxon>
        <taxon>Nocardia</taxon>
    </lineage>
</organism>
<feature type="compositionally biased region" description="Polar residues" evidence="1">
    <location>
        <begin position="141"/>
        <end position="151"/>
    </location>
</feature>
<sequence length="322" mass="31126">MPVHQMRAPFSRRFAGIAASASGCGSASAELFGGSVSAELLVSLSEWAFDPESSPPGFGVAASASAAGEVVTDVGSDASVEEVGEVVADAGSDASVADVGVAAGAADTAPGEDSGSSTADKSSAGAAPDAGGRSPGVSGFARSSSLASGSTPVREIPLRALRSTRKTAPTATEPVSSQPIPGRSSGSAAAAATPVRQAAGSVPGGQGTLRHRGIGGVRCIGWYCFGGGPGLTARSLSGSVAVAEVAPLPMAAIAATPVAGSGLAPPAASRESAPTPTESVDPSDLLGSGPFDSDDVGISGIRNSPEGVQGRPWTSMRSGTPV</sequence>
<evidence type="ECO:0000313" key="2">
    <source>
        <dbReference type="EMBL" id="PXX71020.1"/>
    </source>
</evidence>
<accession>A0A318KMU1</accession>
<proteinExistence type="predicted"/>
<gene>
    <name evidence="2" type="ORF">DFR70_101441</name>
</gene>
<dbReference type="Proteomes" id="UP000247569">
    <property type="component" value="Unassembled WGS sequence"/>
</dbReference>
<protein>
    <submittedName>
        <fullName evidence="2">Uncharacterized protein</fullName>
    </submittedName>
</protein>
<keyword evidence="3" id="KW-1185">Reference proteome</keyword>
<feature type="compositionally biased region" description="Low complexity" evidence="1">
    <location>
        <begin position="188"/>
        <end position="199"/>
    </location>
</feature>
<feature type="region of interest" description="Disordered" evidence="1">
    <location>
        <begin position="105"/>
        <end position="210"/>
    </location>
</feature>
<dbReference type="AlphaFoldDB" id="A0A318KMU1"/>
<feature type="compositionally biased region" description="Polar residues" evidence="1">
    <location>
        <begin position="166"/>
        <end position="187"/>
    </location>
</feature>
<dbReference type="PROSITE" id="PS51257">
    <property type="entry name" value="PROKAR_LIPOPROTEIN"/>
    <property type="match status" value="1"/>
</dbReference>
<name>A0A318KMU1_9NOCA</name>
<evidence type="ECO:0000313" key="3">
    <source>
        <dbReference type="Proteomes" id="UP000247569"/>
    </source>
</evidence>
<feature type="region of interest" description="Disordered" evidence="1">
    <location>
        <begin position="260"/>
        <end position="322"/>
    </location>
</feature>
<dbReference type="EMBL" id="QJKF01000001">
    <property type="protein sequence ID" value="PXX71020.1"/>
    <property type="molecule type" value="Genomic_DNA"/>
</dbReference>
<reference evidence="2 3" key="1">
    <citation type="submission" date="2018-05" db="EMBL/GenBank/DDBJ databases">
        <title>Genomic Encyclopedia of Type Strains, Phase IV (KMG-IV): sequencing the most valuable type-strain genomes for metagenomic binning, comparative biology and taxonomic classification.</title>
        <authorList>
            <person name="Goeker M."/>
        </authorList>
    </citation>
    <scope>NUCLEOTIDE SEQUENCE [LARGE SCALE GENOMIC DNA]</scope>
    <source>
        <strain evidence="2 3">DSM 44704</strain>
    </source>
</reference>